<sequence>MWSGAAGGAHLSRTGRDTKFADDAKLGGAVDSLEVRETLQRPQQIRGLGNHQLYEEQQGKVPDSAAGMGNPGCSYRLANEMLESSAMERDLGVLVNGKVDMSEQCPGSQEGQLCPGSIRQSIISLSREEERYEPIRECPKEENKMVKGLEGKPYEERAVVISIEAMLMRTQLHWAGHISRMEDHCLPKIVLYGELTTSCCKRGVQKWRYKDCLKQYLSLGHNDCHQWRRSTVPFATGLAYPGSVFLATITLAASVGRALPKSMFVKPGHDDDDDDL</sequence>
<accession>A0ABQ9DPK1</accession>
<name>A0ABQ9DPK1_9PASS</name>
<proteinExistence type="predicted"/>
<dbReference type="EMBL" id="WHWB01032328">
    <property type="protein sequence ID" value="KAJ7426053.1"/>
    <property type="molecule type" value="Genomic_DNA"/>
</dbReference>
<comment type="caution">
    <text evidence="1">The sequence shown here is derived from an EMBL/GenBank/DDBJ whole genome shotgun (WGS) entry which is preliminary data.</text>
</comment>
<protein>
    <submittedName>
        <fullName evidence="1">Uncharacterized protein</fullName>
    </submittedName>
</protein>
<reference evidence="1" key="1">
    <citation type="submission" date="2019-10" db="EMBL/GenBank/DDBJ databases">
        <authorList>
            <person name="Soares A.E.R."/>
            <person name="Aleixo A."/>
            <person name="Schneider P."/>
            <person name="Miyaki C.Y."/>
            <person name="Schneider M.P."/>
            <person name="Mello C."/>
            <person name="Vasconcelos A.T.R."/>
        </authorList>
    </citation>
    <scope>NUCLEOTIDE SEQUENCE</scope>
    <source>
        <tissue evidence="1">Muscle</tissue>
    </source>
</reference>
<organism evidence="1 2">
    <name type="scientific">Willisornis vidua</name>
    <name type="common">Xingu scale-backed antbird</name>
    <dbReference type="NCBI Taxonomy" id="1566151"/>
    <lineage>
        <taxon>Eukaryota</taxon>
        <taxon>Metazoa</taxon>
        <taxon>Chordata</taxon>
        <taxon>Craniata</taxon>
        <taxon>Vertebrata</taxon>
        <taxon>Euteleostomi</taxon>
        <taxon>Archelosauria</taxon>
        <taxon>Archosauria</taxon>
        <taxon>Dinosauria</taxon>
        <taxon>Saurischia</taxon>
        <taxon>Theropoda</taxon>
        <taxon>Coelurosauria</taxon>
        <taxon>Aves</taxon>
        <taxon>Neognathae</taxon>
        <taxon>Neoaves</taxon>
        <taxon>Telluraves</taxon>
        <taxon>Australaves</taxon>
        <taxon>Passeriformes</taxon>
        <taxon>Thamnophilidae</taxon>
        <taxon>Willisornis</taxon>
    </lineage>
</organism>
<dbReference type="Proteomes" id="UP001145742">
    <property type="component" value="Unassembled WGS sequence"/>
</dbReference>
<evidence type="ECO:0000313" key="2">
    <source>
        <dbReference type="Proteomes" id="UP001145742"/>
    </source>
</evidence>
<evidence type="ECO:0000313" key="1">
    <source>
        <dbReference type="EMBL" id="KAJ7426053.1"/>
    </source>
</evidence>
<keyword evidence="2" id="KW-1185">Reference proteome</keyword>
<gene>
    <name evidence="1" type="ORF">WISP_19479</name>
</gene>